<dbReference type="InterPro" id="IPR017438">
    <property type="entry name" value="ATP-NAD_kinase_N"/>
</dbReference>
<evidence type="ECO:0000256" key="1">
    <source>
        <dbReference type="ARBA" id="ARBA00022679"/>
    </source>
</evidence>
<keyword evidence="3 6" id="KW-0418">Kinase</keyword>
<evidence type="ECO:0000259" key="5">
    <source>
        <dbReference type="PROSITE" id="PS50146"/>
    </source>
</evidence>
<dbReference type="GO" id="GO:0016301">
    <property type="term" value="F:kinase activity"/>
    <property type="evidence" value="ECO:0007669"/>
    <property type="project" value="UniProtKB-KW"/>
</dbReference>
<dbReference type="NCBIfam" id="TIGR00147">
    <property type="entry name" value="YegS/Rv2252/BmrU family lipid kinase"/>
    <property type="match status" value="1"/>
</dbReference>
<keyword evidence="2" id="KW-0547">Nucleotide-binding</keyword>
<dbReference type="EMBL" id="CP155447">
    <property type="protein sequence ID" value="XBH04531.1"/>
    <property type="molecule type" value="Genomic_DNA"/>
</dbReference>
<dbReference type="InterPro" id="IPR016064">
    <property type="entry name" value="NAD/diacylglycerol_kinase_sf"/>
</dbReference>
<dbReference type="Pfam" id="PF19279">
    <property type="entry name" value="YegS_C"/>
    <property type="match status" value="1"/>
</dbReference>
<protein>
    <submittedName>
        <fullName evidence="6">YegS/Rv2252/BmrU family lipid kinase</fullName>
    </submittedName>
</protein>
<dbReference type="InterPro" id="IPR050187">
    <property type="entry name" value="Lipid_Phosphate_FormReg"/>
</dbReference>
<evidence type="ECO:0000256" key="2">
    <source>
        <dbReference type="ARBA" id="ARBA00022741"/>
    </source>
</evidence>
<dbReference type="Gene3D" id="2.60.200.40">
    <property type="match status" value="1"/>
</dbReference>
<dbReference type="InterPro" id="IPR005218">
    <property type="entry name" value="Diacylglycerol/lipid_kinase"/>
</dbReference>
<dbReference type="GO" id="GO:0005524">
    <property type="term" value="F:ATP binding"/>
    <property type="evidence" value="ECO:0007669"/>
    <property type="project" value="UniProtKB-KW"/>
</dbReference>
<dbReference type="SUPFAM" id="SSF111331">
    <property type="entry name" value="NAD kinase/diacylglycerol kinase-like"/>
    <property type="match status" value="1"/>
</dbReference>
<gene>
    <name evidence="6" type="ORF">V5E97_00515</name>
</gene>
<dbReference type="PANTHER" id="PTHR12358:SF54">
    <property type="entry name" value="SPHINGOSINE KINASE RELATED PROTEIN"/>
    <property type="match status" value="1"/>
</dbReference>
<dbReference type="PANTHER" id="PTHR12358">
    <property type="entry name" value="SPHINGOSINE KINASE"/>
    <property type="match status" value="1"/>
</dbReference>
<sequence length="304" mass="31837">MSQAPMAVPPMAGRVGLLINARSRLGGGAESAVIAALAQRGQTLDRVVHISSPRRLVRTVDALLDQGFGRLIVGGGDGTISTVAARLALREVDLGVIPLGTANDFARTLGIPSELSVSAAVAAGGHVRQIDLGRANDVYFVNVASVGMSVALTAGLSPRLKRWLGASAYLVAGALAFVRHPTFRARLDSPGGSTEGNVHQVIVGNGRFFGGGVLVADGSELDDGTLAIYTLGGRSRWQLLRTVALLRFQVPLHRPGDVFLQTPTALLQTQPQGKRVNLDGELRTTTPVTFTVVPKALRVLTPPP</sequence>
<dbReference type="SMART" id="SM00046">
    <property type="entry name" value="DAGKc"/>
    <property type="match status" value="1"/>
</dbReference>
<proteinExistence type="predicted"/>
<dbReference type="PROSITE" id="PS50146">
    <property type="entry name" value="DAGK"/>
    <property type="match status" value="1"/>
</dbReference>
<keyword evidence="1" id="KW-0808">Transferase</keyword>
<dbReference type="GO" id="GO:0008654">
    <property type="term" value="P:phospholipid biosynthetic process"/>
    <property type="evidence" value="ECO:0007669"/>
    <property type="project" value="InterPro"/>
</dbReference>
<dbReference type="RefSeq" id="WP_406697301.1">
    <property type="nucleotide sequence ID" value="NZ_CP155447.1"/>
</dbReference>
<dbReference type="InterPro" id="IPR045540">
    <property type="entry name" value="YegS/DAGK_C"/>
</dbReference>
<dbReference type="InterPro" id="IPR001206">
    <property type="entry name" value="Diacylglycerol_kinase_cat_dom"/>
</dbReference>
<feature type="domain" description="DAGKc" evidence="5">
    <location>
        <begin position="10"/>
        <end position="139"/>
    </location>
</feature>
<dbReference type="Pfam" id="PF00781">
    <property type="entry name" value="DAGK_cat"/>
    <property type="match status" value="1"/>
</dbReference>
<evidence type="ECO:0000313" key="6">
    <source>
        <dbReference type="EMBL" id="XBH04531.1"/>
    </source>
</evidence>
<name>A0AAU7CIR1_9BACT</name>
<accession>A0AAU7CIR1</accession>
<evidence type="ECO:0000256" key="3">
    <source>
        <dbReference type="ARBA" id="ARBA00022777"/>
    </source>
</evidence>
<keyword evidence="4" id="KW-0067">ATP-binding</keyword>
<reference evidence="6" key="1">
    <citation type="submission" date="2024-05" db="EMBL/GenBank/DDBJ databases">
        <title>Planctomycetes of the genus Singulisphaera possess chitinolytic capabilities.</title>
        <authorList>
            <person name="Ivanova A."/>
        </authorList>
    </citation>
    <scope>NUCLEOTIDE SEQUENCE</scope>
    <source>
        <strain evidence="6">Ch08T</strain>
    </source>
</reference>
<evidence type="ECO:0000256" key="4">
    <source>
        <dbReference type="ARBA" id="ARBA00022840"/>
    </source>
</evidence>
<dbReference type="Gene3D" id="3.40.50.10330">
    <property type="entry name" value="Probable inorganic polyphosphate/atp-NAD kinase, domain 1"/>
    <property type="match status" value="1"/>
</dbReference>
<organism evidence="6">
    <name type="scientific">Singulisphaera sp. Ch08</name>
    <dbReference type="NCBI Taxonomy" id="3120278"/>
    <lineage>
        <taxon>Bacteria</taxon>
        <taxon>Pseudomonadati</taxon>
        <taxon>Planctomycetota</taxon>
        <taxon>Planctomycetia</taxon>
        <taxon>Isosphaerales</taxon>
        <taxon>Isosphaeraceae</taxon>
        <taxon>Singulisphaera</taxon>
    </lineage>
</organism>
<dbReference type="AlphaFoldDB" id="A0AAU7CIR1"/>